<accession>A0A154PM85</accession>
<keyword evidence="2" id="KW-1185">Reference proteome</keyword>
<reference evidence="1 2" key="1">
    <citation type="submission" date="2015-07" db="EMBL/GenBank/DDBJ databases">
        <title>The genome of Dufourea novaeangliae.</title>
        <authorList>
            <person name="Pan H."/>
            <person name="Kapheim K."/>
        </authorList>
    </citation>
    <scope>NUCLEOTIDE SEQUENCE [LARGE SCALE GENOMIC DNA]</scope>
    <source>
        <strain evidence="1">0120121106</strain>
        <tissue evidence="1">Whole body</tissue>
    </source>
</reference>
<gene>
    <name evidence="1" type="ORF">WN55_03327</name>
</gene>
<organism evidence="1 2">
    <name type="scientific">Dufourea novaeangliae</name>
    <name type="common">Sweat bee</name>
    <dbReference type="NCBI Taxonomy" id="178035"/>
    <lineage>
        <taxon>Eukaryota</taxon>
        <taxon>Metazoa</taxon>
        <taxon>Ecdysozoa</taxon>
        <taxon>Arthropoda</taxon>
        <taxon>Hexapoda</taxon>
        <taxon>Insecta</taxon>
        <taxon>Pterygota</taxon>
        <taxon>Neoptera</taxon>
        <taxon>Endopterygota</taxon>
        <taxon>Hymenoptera</taxon>
        <taxon>Apocrita</taxon>
        <taxon>Aculeata</taxon>
        <taxon>Apoidea</taxon>
        <taxon>Anthophila</taxon>
        <taxon>Halictidae</taxon>
        <taxon>Rophitinae</taxon>
        <taxon>Dufourea</taxon>
    </lineage>
</organism>
<name>A0A154PM85_DUFNO</name>
<evidence type="ECO:0000313" key="1">
    <source>
        <dbReference type="EMBL" id="KZC12574.1"/>
    </source>
</evidence>
<sequence>MLRDWLSELPSAFRPLDDATSNTRLAFCDDNDHETGRCCTTGMQKPASPEMEELEVYEAYKGELQKLAHGYARDLSRGDIISCRGDAIYTGSRSYEAGTPDDDDGGFLRLAGLAMPRAMQSVSGIRTASTCEPTTAGPMACGFCVIILTVKVRSGNTLELMKRNKAGNSLLRKLLQT</sequence>
<dbReference type="AlphaFoldDB" id="A0A154PM85"/>
<dbReference type="Proteomes" id="UP000076502">
    <property type="component" value="Unassembled WGS sequence"/>
</dbReference>
<proteinExistence type="predicted"/>
<protein>
    <submittedName>
        <fullName evidence="1">Uncharacterized protein</fullName>
    </submittedName>
</protein>
<evidence type="ECO:0000313" key="2">
    <source>
        <dbReference type="Proteomes" id="UP000076502"/>
    </source>
</evidence>
<dbReference type="EMBL" id="KQ434954">
    <property type="protein sequence ID" value="KZC12574.1"/>
    <property type="molecule type" value="Genomic_DNA"/>
</dbReference>